<organism evidence="1 2">
    <name type="scientific">Paenibacillus eucommiae</name>
    <dbReference type="NCBI Taxonomy" id="1355755"/>
    <lineage>
        <taxon>Bacteria</taxon>
        <taxon>Bacillati</taxon>
        <taxon>Bacillota</taxon>
        <taxon>Bacilli</taxon>
        <taxon>Bacillales</taxon>
        <taxon>Paenibacillaceae</taxon>
        <taxon>Paenibacillus</taxon>
    </lineage>
</organism>
<proteinExistence type="predicted"/>
<gene>
    <name evidence="1" type="ORF">J2Z66_000023</name>
</gene>
<sequence>MELATRKRPNRNTLRLQKVYCQLPSSRNRLSGAGDEELVLQQFSGWSRKFECYSDIERVLDLTMFLMIVKESVSSQSVTLMMFFIAKRGRLA</sequence>
<evidence type="ECO:0000313" key="2">
    <source>
        <dbReference type="Proteomes" id="UP001519287"/>
    </source>
</evidence>
<evidence type="ECO:0000313" key="1">
    <source>
        <dbReference type="EMBL" id="MBP1988428.1"/>
    </source>
</evidence>
<name>A0ABS4ILI9_9BACL</name>
<dbReference type="RefSeq" id="WP_209968298.1">
    <property type="nucleotide sequence ID" value="NZ_JAGGLB010000001.1"/>
</dbReference>
<keyword evidence="2" id="KW-1185">Reference proteome</keyword>
<protein>
    <submittedName>
        <fullName evidence="1">Uncharacterized protein</fullName>
    </submittedName>
</protein>
<dbReference type="Proteomes" id="UP001519287">
    <property type="component" value="Unassembled WGS sequence"/>
</dbReference>
<accession>A0ABS4ILI9</accession>
<comment type="caution">
    <text evidence="1">The sequence shown here is derived from an EMBL/GenBank/DDBJ whole genome shotgun (WGS) entry which is preliminary data.</text>
</comment>
<dbReference type="EMBL" id="JAGGLB010000001">
    <property type="protein sequence ID" value="MBP1988428.1"/>
    <property type="molecule type" value="Genomic_DNA"/>
</dbReference>
<reference evidence="1 2" key="1">
    <citation type="submission" date="2021-03" db="EMBL/GenBank/DDBJ databases">
        <title>Genomic Encyclopedia of Type Strains, Phase IV (KMG-IV): sequencing the most valuable type-strain genomes for metagenomic binning, comparative biology and taxonomic classification.</title>
        <authorList>
            <person name="Goeker M."/>
        </authorList>
    </citation>
    <scope>NUCLEOTIDE SEQUENCE [LARGE SCALE GENOMIC DNA]</scope>
    <source>
        <strain evidence="1 2">DSM 26048</strain>
    </source>
</reference>